<dbReference type="Proteomes" id="UP000034838">
    <property type="component" value="Unassembled WGS sequence"/>
</dbReference>
<comment type="caution">
    <text evidence="4">The sequence shown here is derived from an EMBL/GenBank/DDBJ whole genome shotgun (WGS) entry which is preliminary data.</text>
</comment>
<proteinExistence type="inferred from homology"/>
<dbReference type="OrthoDB" id="9804309at2"/>
<gene>
    <name evidence="4" type="ORF">VT52_010255</name>
</gene>
<dbReference type="InterPro" id="IPR040372">
    <property type="entry name" value="YaeB-like"/>
</dbReference>
<comment type="similarity">
    <text evidence="2">Belongs to the tRNA methyltransferase O family.</text>
</comment>
<accession>A0A1J4Q6E9</accession>
<evidence type="ECO:0000256" key="2">
    <source>
        <dbReference type="ARBA" id="ARBA00033753"/>
    </source>
</evidence>
<name>A0A1J4Q6E9_9ACTN</name>
<feature type="domain" description="TsaA-like" evidence="3">
    <location>
        <begin position="12"/>
        <end position="145"/>
    </location>
</feature>
<dbReference type="CDD" id="cd09281">
    <property type="entry name" value="UPF0066"/>
    <property type="match status" value="1"/>
</dbReference>
<dbReference type="Pfam" id="PF01980">
    <property type="entry name" value="TrmO_N"/>
    <property type="match status" value="1"/>
</dbReference>
<protein>
    <submittedName>
        <fullName evidence="4">tRNA (N6-threonylcarbamoyladenosine(37)-N6)-methyltransferase TrmO</fullName>
    </submittedName>
</protein>
<dbReference type="AlphaFoldDB" id="A0A1J4Q6E9"/>
<dbReference type="PANTHER" id="PTHR12818">
    <property type="entry name" value="TRNA (ADENINE(37)-N6)-METHYLTRANSFERASE"/>
    <property type="match status" value="1"/>
</dbReference>
<dbReference type="PANTHER" id="PTHR12818:SF0">
    <property type="entry name" value="TRNA (ADENINE(37)-N6)-METHYLTRANSFERASE"/>
    <property type="match status" value="1"/>
</dbReference>
<dbReference type="InterPro" id="IPR036414">
    <property type="entry name" value="YaeB_N_sf"/>
</dbReference>
<dbReference type="SUPFAM" id="SSF118196">
    <property type="entry name" value="YaeB-like"/>
    <property type="match status" value="1"/>
</dbReference>
<organism evidence="4 5">
    <name type="scientific">Streptomyces malaysiense</name>
    <dbReference type="NCBI Taxonomy" id="1428626"/>
    <lineage>
        <taxon>Bacteria</taxon>
        <taxon>Bacillati</taxon>
        <taxon>Actinomycetota</taxon>
        <taxon>Actinomycetes</taxon>
        <taxon>Kitasatosporales</taxon>
        <taxon>Streptomycetaceae</taxon>
        <taxon>Streptomyces</taxon>
    </lineage>
</organism>
<evidence type="ECO:0000259" key="3">
    <source>
        <dbReference type="PROSITE" id="PS51668"/>
    </source>
</evidence>
<keyword evidence="5" id="KW-1185">Reference proteome</keyword>
<dbReference type="GO" id="GO:0008168">
    <property type="term" value="F:methyltransferase activity"/>
    <property type="evidence" value="ECO:0007669"/>
    <property type="project" value="UniProtKB-KW"/>
</dbReference>
<dbReference type="Gene3D" id="2.40.30.70">
    <property type="entry name" value="YaeB-like"/>
    <property type="match status" value="1"/>
</dbReference>
<dbReference type="RefSeq" id="WP_046418555.1">
    <property type="nucleotide sequence ID" value="NZ_LBDA02000019.1"/>
</dbReference>
<dbReference type="InterPro" id="IPR036413">
    <property type="entry name" value="YaeB-like_sf"/>
</dbReference>
<dbReference type="PROSITE" id="PS51668">
    <property type="entry name" value="TSAA_2"/>
    <property type="match status" value="1"/>
</dbReference>
<sequence length="160" mass="17742">MPENSTPAEVVSVPVGRVVGGRAEVRDDDWAGETAVIRLDADQYGPEAVAGLDSFSHLEIVYHFDRVPVEKIETGARHPRGNKDWPRVGIFAQRGKNRPNRLGVSRCRLIKTDGLDLHVQGLDAVDGTPVLDIKPYMSEFGPQGDTTQPDWATTIMRNYY</sequence>
<dbReference type="EMBL" id="LBDA02000019">
    <property type="protein sequence ID" value="OIK27664.1"/>
    <property type="molecule type" value="Genomic_DNA"/>
</dbReference>
<dbReference type="InterPro" id="IPR023370">
    <property type="entry name" value="TrmO-like_N"/>
</dbReference>
<reference evidence="4" key="1">
    <citation type="submission" date="2016-10" db="EMBL/GenBank/DDBJ databases">
        <title>Genome sequence of Streptomyces malaysiense MUSC 136.</title>
        <authorList>
            <person name="Lee L.-H."/>
            <person name="Ser H.-L."/>
        </authorList>
    </citation>
    <scope>NUCLEOTIDE SEQUENCE [LARGE SCALE GENOMIC DNA]</scope>
    <source>
        <strain evidence="4">MUSC 136</strain>
    </source>
</reference>
<evidence type="ECO:0000256" key="1">
    <source>
        <dbReference type="ARBA" id="ARBA00022691"/>
    </source>
</evidence>
<evidence type="ECO:0000313" key="5">
    <source>
        <dbReference type="Proteomes" id="UP000034838"/>
    </source>
</evidence>
<evidence type="ECO:0000313" key="4">
    <source>
        <dbReference type="EMBL" id="OIK27664.1"/>
    </source>
</evidence>
<dbReference type="GO" id="GO:0032259">
    <property type="term" value="P:methylation"/>
    <property type="evidence" value="ECO:0007669"/>
    <property type="project" value="UniProtKB-KW"/>
</dbReference>
<keyword evidence="1" id="KW-0949">S-adenosyl-L-methionine</keyword>